<accession>A0A364JS83</accession>
<dbReference type="Pfam" id="PF00593">
    <property type="entry name" value="TonB_dep_Rec_b-barrel"/>
    <property type="match status" value="1"/>
</dbReference>
<feature type="chain" id="PRO_5016925959" description="Heme transporter BhuA" evidence="13">
    <location>
        <begin position="22"/>
        <end position="616"/>
    </location>
</feature>
<evidence type="ECO:0000313" key="17">
    <source>
        <dbReference type="Proteomes" id="UP000249453"/>
    </source>
</evidence>
<dbReference type="GO" id="GO:0009279">
    <property type="term" value="C:cell outer membrane"/>
    <property type="evidence" value="ECO:0007669"/>
    <property type="project" value="UniProtKB-SubCell"/>
</dbReference>
<evidence type="ECO:0000256" key="2">
    <source>
        <dbReference type="ARBA" id="ARBA00021261"/>
    </source>
</evidence>
<sequence>MHKILISNASALALTIASAHSQDLAVSDGLTLDTITIVANRAPFEGSKIGSTVETVTKAEIEENSFISIRDYLALLPGVSFTANGGIGTQSNIYIRGLPGGYVKTLYNGIDISDTTGTQVATQYQHILTGGITGIEMLQGSQSTLYGSNAIAGVVDIATLGNIPDGINHTLNAEGGSFGTARAHYGITAAKNGSEIAANISGFHTDGISARAGGSERDGYENLKIDLAAQHRINEVFSVFGSLLYIDAKAEYDGTEPYFPYAPDPDDADSYERTKMRGGRIGFNVDLMEGRLKNTFSFQGFKTDREDNSGGYTTTFIGHRQKFDYQGSFQATDRFLLQYGLDHERQKAEVDDPIGRIDLTGAWTQAVLEPIDNLVLTAGIRHDEHSTFGGYTTGRGTLSYLFEQTNTRLHSSYGTGFRAPSLYQLYAPWDMGNPNLQPETSRSFDIGVEQKFLNNTLTTDVTYFWTEIEDLIDWDNDTYSYNQRLGTTRAQGIEASFIYAATSWLDLGGSYTYTHSELETGDRRPNIPRHMAVLSASLKPAEKWTISSDIKLVTDTVDFSGKLNDYALLNAKIAYQLTENTEVYLRGENLLDQDYQTVRGYNTPGIAAYAGFKAKF</sequence>
<dbReference type="PANTHER" id="PTHR30069">
    <property type="entry name" value="TONB-DEPENDENT OUTER MEMBRANE RECEPTOR"/>
    <property type="match status" value="1"/>
</dbReference>
<keyword evidence="7 12" id="KW-0798">TonB box</keyword>
<dbReference type="EMBL" id="QLMK01000021">
    <property type="protein sequence ID" value="RAK25624.1"/>
    <property type="molecule type" value="Genomic_DNA"/>
</dbReference>
<feature type="domain" description="TonB-dependent receptor-like beta-barrel" evidence="14">
    <location>
        <begin position="257"/>
        <end position="590"/>
    </location>
</feature>
<dbReference type="Pfam" id="PF07715">
    <property type="entry name" value="Plug"/>
    <property type="match status" value="1"/>
</dbReference>
<name>A0A364JS83_9HYPH</name>
<comment type="subcellular location">
    <subcellularLocation>
        <location evidence="1 11">Cell outer membrane</location>
        <topology evidence="1 11">Multi-pass membrane protein</topology>
    </subcellularLocation>
</comment>
<evidence type="ECO:0000256" key="10">
    <source>
        <dbReference type="ARBA" id="ARBA00023237"/>
    </source>
</evidence>
<evidence type="ECO:0000256" key="12">
    <source>
        <dbReference type="RuleBase" id="RU003357"/>
    </source>
</evidence>
<dbReference type="InterPro" id="IPR039426">
    <property type="entry name" value="TonB-dep_rcpt-like"/>
</dbReference>
<dbReference type="Gene3D" id="2.40.170.20">
    <property type="entry name" value="TonB-dependent receptor, beta-barrel domain"/>
    <property type="match status" value="1"/>
</dbReference>
<organism evidence="16 17">
    <name type="scientific">Falsochrobactrum ovis</name>
    <dbReference type="NCBI Taxonomy" id="1293442"/>
    <lineage>
        <taxon>Bacteria</taxon>
        <taxon>Pseudomonadati</taxon>
        <taxon>Pseudomonadota</taxon>
        <taxon>Alphaproteobacteria</taxon>
        <taxon>Hyphomicrobiales</taxon>
        <taxon>Brucellaceae</taxon>
        <taxon>Falsochrobactrum</taxon>
    </lineage>
</organism>
<evidence type="ECO:0000259" key="15">
    <source>
        <dbReference type="Pfam" id="PF07715"/>
    </source>
</evidence>
<protein>
    <recommendedName>
        <fullName evidence="2">Heme transporter BhuA</fullName>
    </recommendedName>
</protein>
<dbReference type="SUPFAM" id="SSF56935">
    <property type="entry name" value="Porins"/>
    <property type="match status" value="1"/>
</dbReference>
<evidence type="ECO:0000256" key="5">
    <source>
        <dbReference type="ARBA" id="ARBA00022692"/>
    </source>
</evidence>
<dbReference type="OrthoDB" id="9760333at2"/>
<dbReference type="AlphaFoldDB" id="A0A364JS83"/>
<evidence type="ECO:0000256" key="3">
    <source>
        <dbReference type="ARBA" id="ARBA00022448"/>
    </source>
</evidence>
<dbReference type="PROSITE" id="PS52016">
    <property type="entry name" value="TONB_DEPENDENT_REC_3"/>
    <property type="match status" value="1"/>
</dbReference>
<dbReference type="Gene3D" id="2.170.130.10">
    <property type="entry name" value="TonB-dependent receptor, plug domain"/>
    <property type="match status" value="1"/>
</dbReference>
<evidence type="ECO:0000256" key="4">
    <source>
        <dbReference type="ARBA" id="ARBA00022452"/>
    </source>
</evidence>
<evidence type="ECO:0000259" key="14">
    <source>
        <dbReference type="Pfam" id="PF00593"/>
    </source>
</evidence>
<evidence type="ECO:0000256" key="9">
    <source>
        <dbReference type="ARBA" id="ARBA00023170"/>
    </source>
</evidence>
<dbReference type="PANTHER" id="PTHR30069:SF29">
    <property type="entry name" value="HEMOGLOBIN AND HEMOGLOBIN-HAPTOGLOBIN-BINDING PROTEIN 1-RELATED"/>
    <property type="match status" value="1"/>
</dbReference>
<comment type="similarity">
    <text evidence="11 12">Belongs to the TonB-dependent receptor family.</text>
</comment>
<keyword evidence="17" id="KW-1185">Reference proteome</keyword>
<evidence type="ECO:0000256" key="8">
    <source>
        <dbReference type="ARBA" id="ARBA00023136"/>
    </source>
</evidence>
<dbReference type="InterPro" id="IPR036942">
    <property type="entry name" value="Beta-barrel_TonB_sf"/>
</dbReference>
<evidence type="ECO:0000256" key="13">
    <source>
        <dbReference type="SAM" id="SignalP"/>
    </source>
</evidence>
<dbReference type="GO" id="GO:0044718">
    <property type="term" value="P:siderophore transmembrane transport"/>
    <property type="evidence" value="ECO:0007669"/>
    <property type="project" value="TreeGrafter"/>
</dbReference>
<keyword evidence="4 11" id="KW-1134">Transmembrane beta strand</keyword>
<feature type="signal peptide" evidence="13">
    <location>
        <begin position="1"/>
        <end position="21"/>
    </location>
</feature>
<evidence type="ECO:0000256" key="7">
    <source>
        <dbReference type="ARBA" id="ARBA00023077"/>
    </source>
</evidence>
<evidence type="ECO:0000256" key="11">
    <source>
        <dbReference type="PROSITE-ProRule" id="PRU01360"/>
    </source>
</evidence>
<evidence type="ECO:0000313" key="16">
    <source>
        <dbReference type="EMBL" id="RAK25624.1"/>
    </source>
</evidence>
<dbReference type="InterPro" id="IPR000531">
    <property type="entry name" value="Beta-barrel_TonB"/>
</dbReference>
<dbReference type="Proteomes" id="UP000249453">
    <property type="component" value="Unassembled WGS sequence"/>
</dbReference>
<dbReference type="InterPro" id="IPR012910">
    <property type="entry name" value="Plug_dom"/>
</dbReference>
<comment type="caution">
    <text evidence="16">The sequence shown here is derived from an EMBL/GenBank/DDBJ whole genome shotgun (WGS) entry which is preliminary data.</text>
</comment>
<keyword evidence="9" id="KW-0675">Receptor</keyword>
<evidence type="ECO:0000256" key="6">
    <source>
        <dbReference type="ARBA" id="ARBA00022729"/>
    </source>
</evidence>
<keyword evidence="3 11" id="KW-0813">Transport</keyword>
<feature type="domain" description="TonB-dependent receptor plug" evidence="15">
    <location>
        <begin position="49"/>
        <end position="154"/>
    </location>
</feature>
<gene>
    <name evidence="16" type="ORF">C7374_1219</name>
</gene>
<dbReference type="CDD" id="cd01347">
    <property type="entry name" value="ligand_gated_channel"/>
    <property type="match status" value="1"/>
</dbReference>
<keyword evidence="6 13" id="KW-0732">Signal</keyword>
<keyword evidence="5 11" id="KW-0812">Transmembrane</keyword>
<keyword evidence="8 11" id="KW-0472">Membrane</keyword>
<proteinExistence type="inferred from homology"/>
<evidence type="ECO:0000256" key="1">
    <source>
        <dbReference type="ARBA" id="ARBA00004571"/>
    </source>
</evidence>
<keyword evidence="10 11" id="KW-0998">Cell outer membrane</keyword>
<dbReference type="GO" id="GO:0015344">
    <property type="term" value="F:siderophore uptake transmembrane transporter activity"/>
    <property type="evidence" value="ECO:0007669"/>
    <property type="project" value="TreeGrafter"/>
</dbReference>
<dbReference type="RefSeq" id="WP_111576355.1">
    <property type="nucleotide sequence ID" value="NZ_JBHEEY010000021.1"/>
</dbReference>
<dbReference type="InterPro" id="IPR037066">
    <property type="entry name" value="Plug_dom_sf"/>
</dbReference>
<reference evidence="16 17" key="1">
    <citation type="submission" date="2018-06" db="EMBL/GenBank/DDBJ databases">
        <title>Genomic Encyclopedia of Type Strains, Phase IV (KMG-IV): sequencing the most valuable type-strain genomes for metagenomic binning, comparative biology and taxonomic classification.</title>
        <authorList>
            <person name="Goeker M."/>
        </authorList>
    </citation>
    <scope>NUCLEOTIDE SEQUENCE [LARGE SCALE GENOMIC DNA]</scope>
    <source>
        <strain evidence="16 17">DSM 26720</strain>
    </source>
</reference>